<dbReference type="SUPFAM" id="SSF69118">
    <property type="entry name" value="AhpD-like"/>
    <property type="match status" value="1"/>
</dbReference>
<evidence type="ECO:0000259" key="2">
    <source>
        <dbReference type="Pfam" id="PF02627"/>
    </source>
</evidence>
<feature type="chain" id="PRO_5038929373" evidence="1">
    <location>
        <begin position="21"/>
        <end position="158"/>
    </location>
</feature>
<feature type="signal peptide" evidence="1">
    <location>
        <begin position="1"/>
        <end position="20"/>
    </location>
</feature>
<accession>A0A414NYY3</accession>
<gene>
    <name evidence="3" type="ORF">DW674_03385</name>
</gene>
<dbReference type="AlphaFoldDB" id="A0A414NYY3"/>
<proteinExistence type="predicted"/>
<name>A0A414NYY3_9FIRM</name>
<dbReference type="InterPro" id="IPR029032">
    <property type="entry name" value="AhpD-like"/>
</dbReference>
<protein>
    <submittedName>
        <fullName evidence="3">Carboxymuconolactone decarboxylase family protein</fullName>
    </submittedName>
</protein>
<dbReference type="OrthoDB" id="9802489at2"/>
<dbReference type="InterPro" id="IPR052512">
    <property type="entry name" value="4CMD/NDH-1_regulator"/>
</dbReference>
<evidence type="ECO:0000256" key="1">
    <source>
        <dbReference type="SAM" id="SignalP"/>
    </source>
</evidence>
<dbReference type="Proteomes" id="UP000283442">
    <property type="component" value="Unassembled WGS sequence"/>
</dbReference>
<evidence type="ECO:0000313" key="4">
    <source>
        <dbReference type="Proteomes" id="UP000283442"/>
    </source>
</evidence>
<dbReference type="PANTHER" id="PTHR33570">
    <property type="entry name" value="4-CARBOXYMUCONOLACTONE DECARBOXYLASE FAMILY PROTEIN"/>
    <property type="match status" value="1"/>
</dbReference>
<dbReference type="PANTHER" id="PTHR33570:SF9">
    <property type="entry name" value="BLL4600 PROTEIN"/>
    <property type="match status" value="1"/>
</dbReference>
<dbReference type="GO" id="GO:0051920">
    <property type="term" value="F:peroxiredoxin activity"/>
    <property type="evidence" value="ECO:0007669"/>
    <property type="project" value="InterPro"/>
</dbReference>
<sequence>MIQKAAVVLLGALLIGTGMVQGEAAAQTDNKEAATVQKAAPAPERKAVKIVQTAGHQQLGDFAPDFARYNDDILFGEVWSKNDVLSLHDRSIVTVSALIAQGITDSSLKYHIESAKKNGVTKAEMAEIITQVGFYGGWPKAWAAFRYAKDVYQEPVAK</sequence>
<dbReference type="EMBL" id="QRHE01000002">
    <property type="protein sequence ID" value="RHF52958.1"/>
    <property type="molecule type" value="Genomic_DNA"/>
</dbReference>
<keyword evidence="1" id="KW-0732">Signal</keyword>
<dbReference type="Pfam" id="PF02627">
    <property type="entry name" value="CMD"/>
    <property type="match status" value="1"/>
</dbReference>
<feature type="domain" description="Carboxymuconolactone decarboxylase-like" evidence="2">
    <location>
        <begin position="64"/>
        <end position="150"/>
    </location>
</feature>
<dbReference type="Gene3D" id="1.20.1290.10">
    <property type="entry name" value="AhpD-like"/>
    <property type="match status" value="1"/>
</dbReference>
<dbReference type="RefSeq" id="WP_118175216.1">
    <property type="nucleotide sequence ID" value="NZ_JAQEAO010000031.1"/>
</dbReference>
<organism evidence="3 4">
    <name type="scientific">Mitsuokella multacida</name>
    <dbReference type="NCBI Taxonomy" id="52226"/>
    <lineage>
        <taxon>Bacteria</taxon>
        <taxon>Bacillati</taxon>
        <taxon>Bacillota</taxon>
        <taxon>Negativicutes</taxon>
        <taxon>Selenomonadales</taxon>
        <taxon>Selenomonadaceae</taxon>
        <taxon>Mitsuokella</taxon>
    </lineage>
</organism>
<dbReference type="InterPro" id="IPR003779">
    <property type="entry name" value="CMD-like"/>
</dbReference>
<comment type="caution">
    <text evidence="3">The sequence shown here is derived from an EMBL/GenBank/DDBJ whole genome shotgun (WGS) entry which is preliminary data.</text>
</comment>
<reference evidence="3 4" key="1">
    <citation type="submission" date="2018-08" db="EMBL/GenBank/DDBJ databases">
        <title>A genome reference for cultivated species of the human gut microbiota.</title>
        <authorList>
            <person name="Zou Y."/>
            <person name="Xue W."/>
            <person name="Luo G."/>
        </authorList>
    </citation>
    <scope>NUCLEOTIDE SEQUENCE [LARGE SCALE GENOMIC DNA]</scope>
    <source>
        <strain evidence="3 4">AM25-21AC</strain>
    </source>
</reference>
<evidence type="ECO:0000313" key="3">
    <source>
        <dbReference type="EMBL" id="RHF52958.1"/>
    </source>
</evidence>